<protein>
    <submittedName>
        <fullName evidence="3">Uncharacterized protein</fullName>
    </submittedName>
</protein>
<reference evidence="3" key="1">
    <citation type="submission" date="2021-12" db="EMBL/GenBank/DDBJ databases">
        <authorList>
            <person name="King R."/>
        </authorList>
    </citation>
    <scope>NUCLEOTIDE SEQUENCE</scope>
</reference>
<dbReference type="AlphaFoldDB" id="A0A9N9QT27"/>
<proteinExistence type="predicted"/>
<evidence type="ECO:0000256" key="2">
    <source>
        <dbReference type="SAM" id="MobiDB-lite"/>
    </source>
</evidence>
<sequence length="432" mass="50206">MDKSQEHVTHRRRLQRSKSIDRSRFLNTSMDNTLDNTTIFDTTMKSLPNTSSLDDSTYTELKVQVEELSSQLVLANKNIENLNLQNNTLKTEIINVKKLLHTYKILIPDIELQEHVKYMNTAPSVEINSKHDKAPQYTSTQEETKQRDNTIDKNLTNSHTEGVRPPQIDCKKKNCDYIYKKSNIIIKKTQNNQKIMILGDQQALGLSKLLSKKLSNKKCCITSFIKPDATCHDVLNTNLHNNFTKDDYLILLIGANDKIPTNIICALSVFLAQSPNTHIFLIQTMINPYLNINMLNNQLKLISKIYKNCKYIGLSENSRFNANYLHDIYSRIKLEMEAISYYKLSIEKIKYHKSNMSNIDKFDILRRTKGTIPYYFLKNPNELNKKSNKQNNKSIEYQQIKAQKGTIPYYFNKKNDIGSNLEKYLFRHATKL</sequence>
<feature type="region of interest" description="Disordered" evidence="2">
    <location>
        <begin position="131"/>
        <end position="163"/>
    </location>
</feature>
<reference evidence="3" key="2">
    <citation type="submission" date="2022-10" db="EMBL/GenBank/DDBJ databases">
        <authorList>
            <consortium name="ENA_rothamsted_submissions"/>
            <consortium name="culmorum"/>
            <person name="King R."/>
        </authorList>
    </citation>
    <scope>NUCLEOTIDE SEQUENCE</scope>
</reference>
<evidence type="ECO:0000313" key="4">
    <source>
        <dbReference type="Proteomes" id="UP001153714"/>
    </source>
</evidence>
<feature type="compositionally biased region" description="Basic and acidic residues" evidence="2">
    <location>
        <begin position="142"/>
        <end position="151"/>
    </location>
</feature>
<organism evidence="3 4">
    <name type="scientific">Diatraea saccharalis</name>
    <name type="common">sugarcane borer</name>
    <dbReference type="NCBI Taxonomy" id="40085"/>
    <lineage>
        <taxon>Eukaryota</taxon>
        <taxon>Metazoa</taxon>
        <taxon>Ecdysozoa</taxon>
        <taxon>Arthropoda</taxon>
        <taxon>Hexapoda</taxon>
        <taxon>Insecta</taxon>
        <taxon>Pterygota</taxon>
        <taxon>Neoptera</taxon>
        <taxon>Endopterygota</taxon>
        <taxon>Lepidoptera</taxon>
        <taxon>Glossata</taxon>
        <taxon>Ditrysia</taxon>
        <taxon>Pyraloidea</taxon>
        <taxon>Crambidae</taxon>
        <taxon>Crambinae</taxon>
        <taxon>Diatraea</taxon>
    </lineage>
</organism>
<name>A0A9N9QT27_9NEOP</name>
<accession>A0A9N9QT27</accession>
<evidence type="ECO:0000313" key="3">
    <source>
        <dbReference type="EMBL" id="CAG9782658.1"/>
    </source>
</evidence>
<keyword evidence="4" id="KW-1185">Reference proteome</keyword>
<evidence type="ECO:0000256" key="1">
    <source>
        <dbReference type="SAM" id="Coils"/>
    </source>
</evidence>
<dbReference type="Proteomes" id="UP001153714">
    <property type="component" value="Chromosome 10"/>
</dbReference>
<keyword evidence="1" id="KW-0175">Coiled coil</keyword>
<dbReference type="EMBL" id="OU893341">
    <property type="protein sequence ID" value="CAG9782658.1"/>
    <property type="molecule type" value="Genomic_DNA"/>
</dbReference>
<gene>
    <name evidence="3" type="ORF">DIATSA_LOCUS900</name>
</gene>
<feature type="coiled-coil region" evidence="1">
    <location>
        <begin position="58"/>
        <end position="99"/>
    </location>
</feature>